<organism evidence="2 3">
    <name type="scientific">Trichoderma arundinaceum</name>
    <dbReference type="NCBI Taxonomy" id="490622"/>
    <lineage>
        <taxon>Eukaryota</taxon>
        <taxon>Fungi</taxon>
        <taxon>Dikarya</taxon>
        <taxon>Ascomycota</taxon>
        <taxon>Pezizomycotina</taxon>
        <taxon>Sordariomycetes</taxon>
        <taxon>Hypocreomycetidae</taxon>
        <taxon>Hypocreales</taxon>
        <taxon>Hypocreaceae</taxon>
        <taxon>Trichoderma</taxon>
    </lineage>
</organism>
<evidence type="ECO:0000256" key="1">
    <source>
        <dbReference type="SAM" id="MobiDB-lite"/>
    </source>
</evidence>
<dbReference type="EMBL" id="PXOA01000545">
    <property type="protein sequence ID" value="RFU74361.1"/>
    <property type="molecule type" value="Genomic_DNA"/>
</dbReference>
<name>A0A395NEQ7_TRIAR</name>
<sequence length="100" mass="10769">AEPLDLLGSSSFPPATSVLRLRWALTLSLVLELRTQPGREYPAGRVSAFAGTPAARQRALDLSPGEAQPAHRLCWLSTGRRSTGGDYRSTGLRHLQSSKA</sequence>
<proteinExistence type="predicted"/>
<comment type="caution">
    <text evidence="2">The sequence shown here is derived from an EMBL/GenBank/DDBJ whole genome shotgun (WGS) entry which is preliminary data.</text>
</comment>
<feature type="region of interest" description="Disordered" evidence="1">
    <location>
        <begin position="80"/>
        <end position="100"/>
    </location>
</feature>
<feature type="non-terminal residue" evidence="2">
    <location>
        <position position="1"/>
    </location>
</feature>
<dbReference type="AlphaFoldDB" id="A0A395NEQ7"/>
<dbReference type="Proteomes" id="UP000266272">
    <property type="component" value="Unassembled WGS sequence"/>
</dbReference>
<evidence type="ECO:0000313" key="2">
    <source>
        <dbReference type="EMBL" id="RFU74361.1"/>
    </source>
</evidence>
<gene>
    <name evidence="2" type="ORF">TARUN_7884</name>
</gene>
<accession>A0A395NEQ7</accession>
<keyword evidence="3" id="KW-1185">Reference proteome</keyword>
<evidence type="ECO:0000313" key="3">
    <source>
        <dbReference type="Proteomes" id="UP000266272"/>
    </source>
</evidence>
<protein>
    <submittedName>
        <fullName evidence="2">Uncharacterized protein</fullName>
    </submittedName>
</protein>
<reference evidence="2 3" key="1">
    <citation type="journal article" date="2018" name="PLoS Pathog.">
        <title>Evolution of structural diversity of trichothecenes, a family of toxins produced by plant pathogenic and entomopathogenic fungi.</title>
        <authorList>
            <person name="Proctor R.H."/>
            <person name="McCormick S.P."/>
            <person name="Kim H.S."/>
            <person name="Cardoza R.E."/>
            <person name="Stanley A.M."/>
            <person name="Lindo L."/>
            <person name="Kelly A."/>
            <person name="Brown D.W."/>
            <person name="Lee T."/>
            <person name="Vaughan M.M."/>
            <person name="Alexander N.J."/>
            <person name="Busman M."/>
            <person name="Gutierrez S."/>
        </authorList>
    </citation>
    <scope>NUCLEOTIDE SEQUENCE [LARGE SCALE GENOMIC DNA]</scope>
    <source>
        <strain evidence="2 3">IBT 40837</strain>
    </source>
</reference>